<dbReference type="Pfam" id="PF13041">
    <property type="entry name" value="PPR_2"/>
    <property type="match status" value="1"/>
</dbReference>
<dbReference type="InterPro" id="IPR033443">
    <property type="entry name" value="PROP1-like_PPR_dom"/>
</dbReference>
<comment type="similarity">
    <text evidence="1">Belongs to the PPR family. P subfamily.</text>
</comment>
<dbReference type="InterPro" id="IPR011990">
    <property type="entry name" value="TPR-like_helical_dom_sf"/>
</dbReference>
<comment type="caution">
    <text evidence="6">The sequence shown here is derived from an EMBL/GenBank/DDBJ whole genome shotgun (WGS) entry which is preliminary data.</text>
</comment>
<evidence type="ECO:0000256" key="1">
    <source>
        <dbReference type="ARBA" id="ARBA00007626"/>
    </source>
</evidence>
<feature type="chain" id="PRO_5043574573" description="PROP1-like PPR domain-containing protein" evidence="4">
    <location>
        <begin position="27"/>
        <end position="518"/>
    </location>
</feature>
<dbReference type="InterPro" id="IPR002885">
    <property type="entry name" value="PPR_rpt"/>
</dbReference>
<dbReference type="PROSITE" id="PS51375">
    <property type="entry name" value="PPR"/>
    <property type="match status" value="8"/>
</dbReference>
<feature type="repeat" description="PPR" evidence="3">
    <location>
        <begin position="448"/>
        <end position="482"/>
    </location>
</feature>
<feature type="repeat" description="PPR" evidence="3">
    <location>
        <begin position="234"/>
        <end position="268"/>
    </location>
</feature>
<reference evidence="6 7" key="1">
    <citation type="submission" date="2021-07" db="EMBL/GenBank/DDBJ databases">
        <title>The Aristolochia fimbriata genome: insights into angiosperm evolution, floral development and chemical biosynthesis.</title>
        <authorList>
            <person name="Jiao Y."/>
        </authorList>
    </citation>
    <scope>NUCLEOTIDE SEQUENCE [LARGE SCALE GENOMIC DNA]</scope>
    <source>
        <strain evidence="6">IBCAS-2021</strain>
        <tissue evidence="6">Leaf</tissue>
    </source>
</reference>
<feature type="repeat" description="PPR" evidence="3">
    <location>
        <begin position="131"/>
        <end position="165"/>
    </location>
</feature>
<accession>A0AAV7EXX1</accession>
<dbReference type="Pfam" id="PF17177">
    <property type="entry name" value="PPR_long"/>
    <property type="match status" value="1"/>
</dbReference>
<name>A0AAV7EXX1_ARIFI</name>
<dbReference type="AlphaFoldDB" id="A0AAV7EXX1"/>
<dbReference type="PANTHER" id="PTHR47941">
    <property type="entry name" value="PENTATRICOPEPTIDE REPEAT-CONTAINING PROTEIN 3, MITOCHONDRIAL"/>
    <property type="match status" value="1"/>
</dbReference>
<feature type="repeat" description="PPR" evidence="3">
    <location>
        <begin position="269"/>
        <end position="303"/>
    </location>
</feature>
<sequence length="518" mass="59441">MDTSWMKHNMGNAFIFSLVSCPIADALIGVQYHTCSPLPSKDIVYPLTSVKPNLSLEESDSINKILSVIPKFHSGGNENKVLQSLLRNEVCCQIHPSKHLVSDLLKRFEDDWKSALGFFRWAASQPGYEHSAEAYDKMVDILGKMKQIDTMWKLVEEMQENGHITLNTVAKVMRRLAGAGRWEETIKTFDDLEIFGVKKDVKSMNILLDTLCKENKVERAREVFLELKVHIPPNAHTFTIFIHGWCKVRRIDEAQWTFLEMKGHGFRPCVIAYSTIIQAYCDQFNFRKVYDLLDEMHAEGCHPNVVTYTSVMHSLAKSEEIEEALQIFERMKAVGCKPDTHFYNSLIYILGKAGQLSKAVHIFEEEMCNNGVSPNVATYNTLIAMFCHHSQAESAFEFLKKMESSVSCEPDLLTYHPLLKLCFRTGQAKDKLRKLLDDMVNKHHICLDLGTYTLLIHGLCHIGECEWAYFLFVEMISKDITPRYKTCNLLLEEVGKKNMYDAIDSIRTYVKQMKSKFS</sequence>
<feature type="repeat" description="PPR" evidence="3">
    <location>
        <begin position="339"/>
        <end position="374"/>
    </location>
</feature>
<feature type="repeat" description="PPR" evidence="3">
    <location>
        <begin position="375"/>
        <end position="405"/>
    </location>
</feature>
<feature type="domain" description="PROP1-like PPR" evidence="5">
    <location>
        <begin position="312"/>
        <end position="428"/>
    </location>
</feature>
<keyword evidence="7" id="KW-1185">Reference proteome</keyword>
<dbReference type="Proteomes" id="UP000825729">
    <property type="component" value="Unassembled WGS sequence"/>
</dbReference>
<feature type="repeat" description="PPR" evidence="3">
    <location>
        <begin position="304"/>
        <end position="338"/>
    </location>
</feature>
<feature type="signal peptide" evidence="4">
    <location>
        <begin position="1"/>
        <end position="26"/>
    </location>
</feature>
<evidence type="ECO:0000313" key="7">
    <source>
        <dbReference type="Proteomes" id="UP000825729"/>
    </source>
</evidence>
<dbReference type="NCBIfam" id="TIGR00756">
    <property type="entry name" value="PPR"/>
    <property type="match status" value="7"/>
</dbReference>
<evidence type="ECO:0000256" key="2">
    <source>
        <dbReference type="ARBA" id="ARBA00022737"/>
    </source>
</evidence>
<gene>
    <name evidence="6" type="ORF">H6P81_005067</name>
</gene>
<organism evidence="6 7">
    <name type="scientific">Aristolochia fimbriata</name>
    <name type="common">White veined hardy Dutchman's pipe vine</name>
    <dbReference type="NCBI Taxonomy" id="158543"/>
    <lineage>
        <taxon>Eukaryota</taxon>
        <taxon>Viridiplantae</taxon>
        <taxon>Streptophyta</taxon>
        <taxon>Embryophyta</taxon>
        <taxon>Tracheophyta</taxon>
        <taxon>Spermatophyta</taxon>
        <taxon>Magnoliopsida</taxon>
        <taxon>Magnoliidae</taxon>
        <taxon>Piperales</taxon>
        <taxon>Aristolochiaceae</taxon>
        <taxon>Aristolochia</taxon>
    </lineage>
</organism>
<dbReference type="PROSITE" id="PS51257">
    <property type="entry name" value="PROKAR_LIPOPROTEIN"/>
    <property type="match status" value="1"/>
</dbReference>
<evidence type="ECO:0000259" key="5">
    <source>
        <dbReference type="Pfam" id="PF17177"/>
    </source>
</evidence>
<dbReference type="EMBL" id="JAINDJ010000003">
    <property type="protein sequence ID" value="KAG9452163.1"/>
    <property type="molecule type" value="Genomic_DNA"/>
</dbReference>
<keyword evidence="2" id="KW-0677">Repeat</keyword>
<dbReference type="SUPFAM" id="SSF48452">
    <property type="entry name" value="TPR-like"/>
    <property type="match status" value="1"/>
</dbReference>
<protein>
    <recommendedName>
        <fullName evidence="5">PROP1-like PPR domain-containing protein</fullName>
    </recommendedName>
</protein>
<dbReference type="Pfam" id="PF01535">
    <property type="entry name" value="PPR"/>
    <property type="match status" value="3"/>
</dbReference>
<evidence type="ECO:0000313" key="6">
    <source>
        <dbReference type="EMBL" id="KAG9452163.1"/>
    </source>
</evidence>
<proteinExistence type="inferred from homology"/>
<dbReference type="Gene3D" id="1.25.40.10">
    <property type="entry name" value="Tetratricopeptide repeat domain"/>
    <property type="match status" value="3"/>
</dbReference>
<keyword evidence="4" id="KW-0732">Signal</keyword>
<feature type="repeat" description="PPR" evidence="3">
    <location>
        <begin position="200"/>
        <end position="230"/>
    </location>
</feature>
<evidence type="ECO:0000256" key="3">
    <source>
        <dbReference type="PROSITE-ProRule" id="PRU00708"/>
    </source>
</evidence>
<evidence type="ECO:0000256" key="4">
    <source>
        <dbReference type="SAM" id="SignalP"/>
    </source>
</evidence>